<gene>
    <name evidence="2" type="ORF">KDB89_05185</name>
</gene>
<evidence type="ECO:0000259" key="1">
    <source>
        <dbReference type="Pfam" id="PF07929"/>
    </source>
</evidence>
<dbReference type="InterPro" id="IPR012912">
    <property type="entry name" value="Plasmid_pRiA4b_Orf3-like"/>
</dbReference>
<keyword evidence="3" id="KW-1185">Reference proteome</keyword>
<dbReference type="RefSeq" id="WP_219083787.1">
    <property type="nucleotide sequence ID" value="NZ_CP079216.1"/>
</dbReference>
<accession>A0ABX8SKP8</accession>
<feature type="domain" description="Plasmid pRiA4b Orf3-like" evidence="1">
    <location>
        <begin position="56"/>
        <end position="235"/>
    </location>
</feature>
<reference evidence="2 3" key="1">
    <citation type="submission" date="2021-07" db="EMBL/GenBank/DDBJ databases">
        <title>complete genome sequencing of Tessaracoccus sp.J1M15.</title>
        <authorList>
            <person name="Bae J.-W."/>
            <person name="Kim D.-y."/>
        </authorList>
    </citation>
    <scope>NUCLEOTIDE SEQUENCE [LARGE SCALE GENOMIC DNA]</scope>
    <source>
        <strain evidence="2 3">J1M15</strain>
    </source>
</reference>
<sequence>MAAQGFDAAEIRKFIDHIRTSTMSVQPGDWFDTGGLDNIWRRPEPQLLPIPATVRGFRIRIDLQRTKPPVWRRIEVPGDILLPRLHEVIQAAMGWTDSHLHRFRTSNDRNPPEFLTQFDLDEGDEGMLEDDVRLDQVLSAEGDRLWYDYDFGDDWKHVLRVEKVLDGPSPAPTCVGGKLACPPEDCGGIWGYGELADWVRSDYDDALRPEVFDSTAEGRAWLPDGWHPDAFDMDETNELITAVTAEPIPVVEELASLLELSLNRGARGLRSALAHPSASGATDVDADDAAVLTEPFRVLLDVVGEGAALTGAGYLKPVVVEQIAHRTGITGWWIGKANREDLTWPVWELRATARALGLVSVRKGRIAPTRTIAARRDDPQAILRHITGRLPLGTTRAERHAGWMALAVVAKETPAELWEASISELLSGLGWCDRDDPYRAPSSDSPTLDALRLLAGATRANWRPTGVNPAVAAIARTVIRA</sequence>
<dbReference type="EMBL" id="CP079216">
    <property type="protein sequence ID" value="QXT63860.1"/>
    <property type="molecule type" value="Genomic_DNA"/>
</dbReference>
<proteinExistence type="predicted"/>
<protein>
    <submittedName>
        <fullName evidence="2">Plasmid pRiA4b ORF-3 family protein</fullName>
    </submittedName>
</protein>
<organism evidence="2 3">
    <name type="scientific">Tessaracoccus palaemonis</name>
    <dbReference type="NCBI Taxonomy" id="2829499"/>
    <lineage>
        <taxon>Bacteria</taxon>
        <taxon>Bacillati</taxon>
        <taxon>Actinomycetota</taxon>
        <taxon>Actinomycetes</taxon>
        <taxon>Propionibacteriales</taxon>
        <taxon>Propionibacteriaceae</taxon>
        <taxon>Tessaracoccus</taxon>
    </lineage>
</organism>
<evidence type="ECO:0000313" key="3">
    <source>
        <dbReference type="Proteomes" id="UP000824504"/>
    </source>
</evidence>
<evidence type="ECO:0000313" key="2">
    <source>
        <dbReference type="EMBL" id="QXT63860.1"/>
    </source>
</evidence>
<dbReference type="Proteomes" id="UP000824504">
    <property type="component" value="Chromosome"/>
</dbReference>
<dbReference type="Pfam" id="PF07929">
    <property type="entry name" value="PRiA4_ORF3"/>
    <property type="match status" value="1"/>
</dbReference>
<name>A0ABX8SKP8_9ACTN</name>
<dbReference type="PANTHER" id="PTHR41878:SF1">
    <property type="entry name" value="TNPR PROTEIN"/>
    <property type="match status" value="1"/>
</dbReference>
<dbReference type="PANTHER" id="PTHR41878">
    <property type="entry name" value="LEXA REPRESSOR-RELATED"/>
    <property type="match status" value="1"/>
</dbReference>